<name>A0AAU9K4V6_9CILI</name>
<dbReference type="AlphaFoldDB" id="A0AAU9K4V6"/>
<proteinExistence type="predicted"/>
<keyword evidence="1" id="KW-0175">Coiled coil</keyword>
<reference evidence="3" key="1">
    <citation type="submission" date="2021-09" db="EMBL/GenBank/DDBJ databases">
        <authorList>
            <consortium name="AG Swart"/>
            <person name="Singh M."/>
            <person name="Singh A."/>
            <person name="Seah K."/>
            <person name="Emmerich C."/>
        </authorList>
    </citation>
    <scope>NUCLEOTIDE SEQUENCE</scope>
    <source>
        <strain evidence="3">ATCC30299</strain>
    </source>
</reference>
<organism evidence="3 4">
    <name type="scientific">Blepharisma stoltei</name>
    <dbReference type="NCBI Taxonomy" id="1481888"/>
    <lineage>
        <taxon>Eukaryota</taxon>
        <taxon>Sar</taxon>
        <taxon>Alveolata</taxon>
        <taxon>Ciliophora</taxon>
        <taxon>Postciliodesmatophora</taxon>
        <taxon>Heterotrichea</taxon>
        <taxon>Heterotrichida</taxon>
        <taxon>Blepharismidae</taxon>
        <taxon>Blepharisma</taxon>
    </lineage>
</organism>
<dbReference type="EMBL" id="CAJZBQ010000053">
    <property type="protein sequence ID" value="CAG9332049.1"/>
    <property type="molecule type" value="Genomic_DNA"/>
</dbReference>
<gene>
    <name evidence="3" type="ORF">BSTOLATCC_MIC54103</name>
</gene>
<comment type="caution">
    <text evidence="3">The sequence shown here is derived from an EMBL/GenBank/DDBJ whole genome shotgun (WGS) entry which is preliminary data.</text>
</comment>
<dbReference type="Proteomes" id="UP001162131">
    <property type="component" value="Unassembled WGS sequence"/>
</dbReference>
<feature type="coiled-coil region" evidence="1">
    <location>
        <begin position="89"/>
        <end position="123"/>
    </location>
</feature>
<evidence type="ECO:0000313" key="3">
    <source>
        <dbReference type="EMBL" id="CAG9332049.1"/>
    </source>
</evidence>
<keyword evidence="4" id="KW-1185">Reference proteome</keyword>
<evidence type="ECO:0000256" key="2">
    <source>
        <dbReference type="SAM" id="MobiDB-lite"/>
    </source>
</evidence>
<sequence>MESYRFKRRVDYHKSAIASTSHLVGYEPISEKKSIESPKSFFRNFSSLDTNIPTPNVMSPKEILSPKRQSPKLPITSQTLGYLSYKNDALKLEVEKEKFKHQYKEYETKLNEYITTINQLKEDVNKKDSIIEKLGIMVKERELQFRALFKENISEFEKVVKEKDEIIENLNKQVKEMEEERMKIKAIEEEKHKIKQKEIEEEKSKLKPKARPRENSISKPPLNKSFDQTAITEKIEEISKNIDIDKIDQFLVSHDESLILDMTPRSAQQSTDNYAHWVKQIETEIKILTDEITEIKKIIKAIISNDKLSINLLLSTSSQSILSVNSQNIFINQARREVFEIKSLISDGYAEQIGTSCQLQ</sequence>
<evidence type="ECO:0000313" key="4">
    <source>
        <dbReference type="Proteomes" id="UP001162131"/>
    </source>
</evidence>
<protein>
    <submittedName>
        <fullName evidence="3">Uncharacterized protein</fullName>
    </submittedName>
</protein>
<feature type="compositionally biased region" description="Basic and acidic residues" evidence="2">
    <location>
        <begin position="198"/>
        <end position="216"/>
    </location>
</feature>
<feature type="region of interest" description="Disordered" evidence="2">
    <location>
        <begin position="198"/>
        <end position="223"/>
    </location>
</feature>
<accession>A0AAU9K4V6</accession>
<evidence type="ECO:0000256" key="1">
    <source>
        <dbReference type="SAM" id="Coils"/>
    </source>
</evidence>